<protein>
    <submittedName>
        <fullName evidence="2">Uncharacterized protein</fullName>
    </submittedName>
</protein>
<evidence type="ECO:0000313" key="2">
    <source>
        <dbReference type="EMBL" id="CAJ0928371.1"/>
    </source>
</evidence>
<sequence>MATGSFYVNVTAGFVDGCEDSMGLILGVVFGTILGVVLIIILSVFLYKKIRAKRINGKKKILNMFPNQELLIEDIFRNPLDSAVLKM</sequence>
<dbReference type="EMBL" id="CAUEEQ010005102">
    <property type="protein sequence ID" value="CAJ0928371.1"/>
    <property type="molecule type" value="Genomic_DNA"/>
</dbReference>
<reference evidence="2" key="1">
    <citation type="submission" date="2023-07" db="EMBL/GenBank/DDBJ databases">
        <authorList>
            <person name="Stuckert A."/>
        </authorList>
    </citation>
    <scope>NUCLEOTIDE SEQUENCE</scope>
</reference>
<keyword evidence="1" id="KW-0812">Transmembrane</keyword>
<comment type="caution">
    <text evidence="2">The sequence shown here is derived from an EMBL/GenBank/DDBJ whole genome shotgun (WGS) entry which is preliminary data.</text>
</comment>
<proteinExistence type="predicted"/>
<evidence type="ECO:0000313" key="3">
    <source>
        <dbReference type="Proteomes" id="UP001176940"/>
    </source>
</evidence>
<accession>A0ABN9KY62</accession>
<keyword evidence="1" id="KW-0472">Membrane</keyword>
<keyword evidence="1" id="KW-1133">Transmembrane helix</keyword>
<organism evidence="2 3">
    <name type="scientific">Ranitomeya imitator</name>
    <name type="common">mimic poison frog</name>
    <dbReference type="NCBI Taxonomy" id="111125"/>
    <lineage>
        <taxon>Eukaryota</taxon>
        <taxon>Metazoa</taxon>
        <taxon>Chordata</taxon>
        <taxon>Craniata</taxon>
        <taxon>Vertebrata</taxon>
        <taxon>Euteleostomi</taxon>
        <taxon>Amphibia</taxon>
        <taxon>Batrachia</taxon>
        <taxon>Anura</taxon>
        <taxon>Neobatrachia</taxon>
        <taxon>Hyloidea</taxon>
        <taxon>Dendrobatidae</taxon>
        <taxon>Dendrobatinae</taxon>
        <taxon>Ranitomeya</taxon>
    </lineage>
</organism>
<dbReference type="Proteomes" id="UP001176940">
    <property type="component" value="Unassembled WGS sequence"/>
</dbReference>
<gene>
    <name evidence="2" type="ORF">RIMI_LOCUS3401578</name>
</gene>
<evidence type="ECO:0000256" key="1">
    <source>
        <dbReference type="SAM" id="Phobius"/>
    </source>
</evidence>
<feature type="transmembrane region" description="Helical" evidence="1">
    <location>
        <begin position="24"/>
        <end position="47"/>
    </location>
</feature>
<name>A0ABN9KY62_9NEOB</name>
<keyword evidence="3" id="KW-1185">Reference proteome</keyword>